<dbReference type="PANTHER" id="PTHR15600:SF42">
    <property type="entry name" value="SACSIN"/>
    <property type="match status" value="1"/>
</dbReference>
<name>A0A397T1Z0_9GLOM</name>
<evidence type="ECO:0000313" key="2">
    <source>
        <dbReference type="EMBL" id="RIA92338.1"/>
    </source>
</evidence>
<feature type="domain" description="BTB" evidence="1">
    <location>
        <begin position="1083"/>
        <end position="1146"/>
    </location>
</feature>
<dbReference type="Pfam" id="PF00651">
    <property type="entry name" value="BTB"/>
    <property type="match status" value="1"/>
</dbReference>
<reference evidence="2 3" key="1">
    <citation type="submission" date="2018-06" db="EMBL/GenBank/DDBJ databases">
        <title>Comparative genomics reveals the genomic features of Rhizophagus irregularis, R. cerebriforme, R. diaphanum and Gigaspora rosea, and their symbiotic lifestyle signature.</title>
        <authorList>
            <person name="Morin E."/>
            <person name="San Clemente H."/>
            <person name="Chen E.C.H."/>
            <person name="De La Providencia I."/>
            <person name="Hainaut M."/>
            <person name="Kuo A."/>
            <person name="Kohler A."/>
            <person name="Murat C."/>
            <person name="Tang N."/>
            <person name="Roy S."/>
            <person name="Loubradou J."/>
            <person name="Henrissat B."/>
            <person name="Grigoriev I.V."/>
            <person name="Corradi N."/>
            <person name="Roux C."/>
            <person name="Martin F.M."/>
        </authorList>
    </citation>
    <scope>NUCLEOTIDE SEQUENCE [LARGE SCALE GENOMIC DNA]</scope>
    <source>
        <strain evidence="2 3">DAOM 227022</strain>
    </source>
</reference>
<dbReference type="Proteomes" id="UP000265703">
    <property type="component" value="Unassembled WGS sequence"/>
</dbReference>
<evidence type="ECO:0000313" key="3">
    <source>
        <dbReference type="Proteomes" id="UP000265703"/>
    </source>
</evidence>
<dbReference type="STRING" id="658196.A0A397T1Z0"/>
<dbReference type="OrthoDB" id="2130750at2759"/>
<dbReference type="InterPro" id="IPR052972">
    <property type="entry name" value="Sacsin_chaperone_reg"/>
</dbReference>
<dbReference type="Gene3D" id="3.30.710.10">
    <property type="entry name" value="Potassium Channel Kv1.1, Chain A"/>
    <property type="match status" value="1"/>
</dbReference>
<protein>
    <recommendedName>
        <fullName evidence="1">BTB domain-containing protein</fullName>
    </recommendedName>
</protein>
<organism evidence="2 3">
    <name type="scientific">Glomus cerebriforme</name>
    <dbReference type="NCBI Taxonomy" id="658196"/>
    <lineage>
        <taxon>Eukaryota</taxon>
        <taxon>Fungi</taxon>
        <taxon>Fungi incertae sedis</taxon>
        <taxon>Mucoromycota</taxon>
        <taxon>Glomeromycotina</taxon>
        <taxon>Glomeromycetes</taxon>
        <taxon>Glomerales</taxon>
        <taxon>Glomeraceae</taxon>
        <taxon>Glomus</taxon>
    </lineage>
</organism>
<dbReference type="PROSITE" id="PS50097">
    <property type="entry name" value="BTB"/>
    <property type="match status" value="1"/>
</dbReference>
<dbReference type="InterPro" id="IPR011333">
    <property type="entry name" value="SKP1/BTB/POZ_sf"/>
</dbReference>
<proteinExistence type="predicted"/>
<comment type="caution">
    <text evidence="2">The sequence shown here is derived from an EMBL/GenBank/DDBJ whole genome shotgun (WGS) entry which is preliminary data.</text>
</comment>
<accession>A0A397T1Z0</accession>
<dbReference type="SMART" id="SM00225">
    <property type="entry name" value="BTB"/>
    <property type="match status" value="1"/>
</dbReference>
<evidence type="ECO:0000259" key="1">
    <source>
        <dbReference type="PROSITE" id="PS50097"/>
    </source>
</evidence>
<dbReference type="PANTHER" id="PTHR15600">
    <property type="entry name" value="SACSIN"/>
    <property type="match status" value="1"/>
</dbReference>
<keyword evidence="3" id="KW-1185">Reference proteome</keyword>
<dbReference type="AlphaFoldDB" id="A0A397T1Z0"/>
<dbReference type="GO" id="GO:0030544">
    <property type="term" value="F:Hsp70 protein binding"/>
    <property type="evidence" value="ECO:0007669"/>
    <property type="project" value="TreeGrafter"/>
</dbReference>
<dbReference type="CDD" id="cd18186">
    <property type="entry name" value="BTB_POZ_ZBTB_KLHL-like"/>
    <property type="match status" value="1"/>
</dbReference>
<gene>
    <name evidence="2" type="ORF">C1645_765344</name>
</gene>
<dbReference type="InterPro" id="IPR000210">
    <property type="entry name" value="BTB/POZ_dom"/>
</dbReference>
<sequence length="1271" mass="148072">MLFLRSIESCSLYHMKDKDIQLKWQAKIKNIDSCRDSRRRVDNIDNAQIYQLDIERVNDMQNNLSEIWAICTGGHDRPEFKKFSEEKLIKPRGGVAILLAKSYKSLDELRAESFPNPPELTGKIYSHLSLPIISNLRVHLDGNFSLPSSTSSFAKSYKSSNKLRAESISKLPDLTNKSSLPSFGSNLDRNISLPSSTSPFLQDEYCDDAEWNRYILFDVLPDLHVKLLEYIVELEEIRYKNESSDFIPHTTNNFWPNSFITNGLYKKYGLKVIEKLGLKSQRFFWTGVNGGQFVSLREARILEKERTNIVDLLVDLGVKAVKLDNGKIRNLNDIVESGDHPNFPYEPVTGEIVCENLHDIPDIKDKLEDNHDLLFELLNFILQDKNSFDILTGLPLVPLSNKSVGNFGELYYIGRKEHLELFPSIGPSKFVSIDIPENLFNIFNDVNFPAFTNIKKIDASAVLDLLMSELRPLKERTWDPNGNSIPNEDWLKKIWSILDKITESEFARFSKYPLLPITIQPPKLIRPDMKNPLLYMPEDGHNLHNLCSILMKLEVRFINIKFPENVHENLKKCIVRCTPSNIIDSLERTCSLQHKTMEQLFKAGELSSSDYEKFRTFIKEELVDLINYGRHKKEFMKVLRSLPIWPIHSSEEKFIDAAAGKLLSNNLPFFSFDTNTNFYQRDRGSFEALTKIGASLIEDESKYLQDYIIPQINTKSPIPSKDYITFLQNILSLRNVGIEDLRQYQLIPNKSLTTFMRADSLYDTEVLLFRNIFEDDKFLPSELQNDSICLKVLRKMGLNHQVDNDTYIKCALEIESQFQQPYKFPMYIVKLQAKYLIDYLYTYPPFSFTNEQWDQIMHIKFIPSENCLQSPFQEEAKETLGFESFAVLCLQRYKEVCWTEKPLFERSVEPDNSFCECYPTIGKPSPEEIIKHWLFVVKEIKSRFTWKSTEIKRIMIKIYKIMNEFSQVEILKDKIKFEINDSNKKIFLNGDDPFDENSWVAGKELVFGIQEDIKEGMYKVNTYLIPFKSLLFLAGAYEIEELEELEKLGKFNNFEKDVKIDQKEMLVNNLLNRFIAQSDKEYHDVFFTFDREETRIGANRYVLSAASTYFKIMFSSGLNESAENKIEILIKDIHSDTFWILLRWLYGQTFEDAIKSILCKPDDFKTDQYLSFLVNLLRVTDIYDVESLKDKVVNIIVKGRYIGACNLYKIIKCSEDYNAQQLGDYYERYIKSNRELVKEQLLKLHTNAANDRERSEEISEISNLLDPFLSD</sequence>
<dbReference type="EMBL" id="QKYT01000129">
    <property type="protein sequence ID" value="RIA92338.1"/>
    <property type="molecule type" value="Genomic_DNA"/>
</dbReference>
<dbReference type="SUPFAM" id="SSF54695">
    <property type="entry name" value="POZ domain"/>
    <property type="match status" value="1"/>
</dbReference>